<feature type="region of interest" description="Disordered" evidence="2">
    <location>
        <begin position="349"/>
        <end position="376"/>
    </location>
</feature>
<dbReference type="Proteomes" id="UP001515500">
    <property type="component" value="Chromosome 5"/>
</dbReference>
<dbReference type="RefSeq" id="XP_039126550.1">
    <property type="nucleotide sequence ID" value="XM_039270616.1"/>
</dbReference>
<feature type="compositionally biased region" description="Basic residues" evidence="2">
    <location>
        <begin position="314"/>
        <end position="325"/>
    </location>
</feature>
<dbReference type="PANTHER" id="PTHR34466">
    <property type="entry name" value="OS11G0129800 PROTEIN"/>
    <property type="match status" value="1"/>
</dbReference>
<feature type="compositionally biased region" description="Pro residues" evidence="2">
    <location>
        <begin position="40"/>
        <end position="51"/>
    </location>
</feature>
<reference evidence="4" key="1">
    <citation type="submission" date="2025-08" db="UniProtKB">
        <authorList>
            <consortium name="RefSeq"/>
        </authorList>
    </citation>
    <scope>IDENTIFICATION</scope>
</reference>
<feature type="region of interest" description="Disordered" evidence="2">
    <location>
        <begin position="1"/>
        <end position="71"/>
    </location>
</feature>
<keyword evidence="3" id="KW-1185">Reference proteome</keyword>
<feature type="region of interest" description="Disordered" evidence="2">
    <location>
        <begin position="296"/>
        <end position="327"/>
    </location>
</feature>
<feature type="compositionally biased region" description="Polar residues" evidence="2">
    <location>
        <begin position="189"/>
        <end position="200"/>
    </location>
</feature>
<accession>A0AB40BGP8</accession>
<gene>
    <name evidence="4" type="primary">LOC120262488</name>
</gene>
<feature type="region of interest" description="Disordered" evidence="2">
    <location>
        <begin position="83"/>
        <end position="176"/>
    </location>
</feature>
<feature type="compositionally biased region" description="Basic and acidic residues" evidence="2">
    <location>
        <begin position="83"/>
        <end position="100"/>
    </location>
</feature>
<keyword evidence="1" id="KW-0175">Coiled coil</keyword>
<sequence>MATAAFRSTTKRSSIGRAGQDTASSAARRRSRSLSRGPSRFPPSPPEPSEIPTPRGKFVNKARGSGFPEISLDDLADEYFRSKFEDEITPPDRRSSRRMSEISPRMENGEINRQRGRSVSRRGVDGKAFANGKKEEGFLENSAPRRRQRSLSVARHRCSDSESYSSTLTDDEARDACNNNNKTEKIIQASYSQKMQTEPPTGNGEGTDFYNAMRKELRNAVEEIRTKLDKVNVRNGTTALAIDEDMQSKTSSTVHAIAQIRRKFTTEMEQSEKRKQELLAELAAEEERGHELTKIVRELLPSPKQTADMEKPSQPRRKSKDRRTRMSQCLTEEAEKYFEDFLSNVEDTDISSFDGERSDTSSGLGAGGKLSDSRMQQGTGEIHAGMPTAASSLPVVTDGVVLPWLQWEASSKSPPSFKSKVVVPTSSGKNLFPESQEQSPALGNSNHFTSSRGSWSPECNGNSSVVSKDMRGCQSGEVGSHSMSRFSISSSKGSSFDMDEYLSLQRSEDLLFESLRQRQRIDSGGLILCARSLI</sequence>
<proteinExistence type="predicted"/>
<feature type="coiled-coil region" evidence="1">
    <location>
        <begin position="261"/>
        <end position="288"/>
    </location>
</feature>
<evidence type="ECO:0000313" key="3">
    <source>
        <dbReference type="Proteomes" id="UP001515500"/>
    </source>
</evidence>
<feature type="region of interest" description="Disordered" evidence="2">
    <location>
        <begin position="434"/>
        <end position="461"/>
    </location>
</feature>
<organism evidence="3 4">
    <name type="scientific">Dioscorea cayennensis subsp. rotundata</name>
    <name type="common">White Guinea yam</name>
    <name type="synonym">Dioscorea rotundata</name>
    <dbReference type="NCBI Taxonomy" id="55577"/>
    <lineage>
        <taxon>Eukaryota</taxon>
        <taxon>Viridiplantae</taxon>
        <taxon>Streptophyta</taxon>
        <taxon>Embryophyta</taxon>
        <taxon>Tracheophyta</taxon>
        <taxon>Spermatophyta</taxon>
        <taxon>Magnoliopsida</taxon>
        <taxon>Liliopsida</taxon>
        <taxon>Dioscoreales</taxon>
        <taxon>Dioscoreaceae</taxon>
        <taxon>Dioscorea</taxon>
    </lineage>
</organism>
<evidence type="ECO:0000256" key="2">
    <source>
        <dbReference type="SAM" id="MobiDB-lite"/>
    </source>
</evidence>
<protein>
    <submittedName>
        <fullName evidence="4">Uncharacterized protein LOC120262488 isoform X1</fullName>
    </submittedName>
</protein>
<feature type="region of interest" description="Disordered" evidence="2">
    <location>
        <begin position="189"/>
        <end position="209"/>
    </location>
</feature>
<evidence type="ECO:0000256" key="1">
    <source>
        <dbReference type="SAM" id="Coils"/>
    </source>
</evidence>
<dbReference type="GeneID" id="120262488"/>
<feature type="compositionally biased region" description="Polar residues" evidence="2">
    <location>
        <begin position="1"/>
        <end position="13"/>
    </location>
</feature>
<dbReference type="PANTHER" id="PTHR34466:SF1">
    <property type="entry name" value="OS06G0609800 PROTEIN"/>
    <property type="match status" value="1"/>
</dbReference>
<name>A0AB40BGP8_DIOCR</name>
<dbReference type="AlphaFoldDB" id="A0AB40BGP8"/>
<evidence type="ECO:0000313" key="4">
    <source>
        <dbReference type="RefSeq" id="XP_039126550.1"/>
    </source>
</evidence>